<protein>
    <submittedName>
        <fullName evidence="1">Uncharacterized protein</fullName>
    </submittedName>
</protein>
<organism evidence="1">
    <name type="scientific">Siphoviridae sp. ctEIp38</name>
    <dbReference type="NCBI Taxonomy" id="2825394"/>
    <lineage>
        <taxon>Viruses</taxon>
        <taxon>Duplodnaviria</taxon>
        <taxon>Heunggongvirae</taxon>
        <taxon>Uroviricota</taxon>
        <taxon>Caudoviricetes</taxon>
    </lineage>
</organism>
<sequence>MRIGHAAFCILRFGLSSLSLWCNKKTKTMITVTQSIPATCFSANIPDVEFSIGGFRAAVVMTVDGEEIYNERLYPVGGKIQLCELDCLLGPYARQSLKIALGIKIVEQTDSSDAADTKTISADIIYSAADIGMGAADFMAKRFLTLLEGEKMTALNRLEYLHYIGTEAAKVTAEYDDGSTKAFDADVVAGNDKYTTIDVSPNKFVAEGKVLVCYDVQAGERSFRFTIDFDEPDCAPVLVFVNSFGVEELLYCTGTHTVAPSYKRDSGYIGRYNRNYNIVETRQFKADTGIMTFAMANWADELLRSQEVHVVNFKDGHANVGKEVTITDSKSEYSNDDDELPRFTFTYQYAQRNHNVVDVLRSGRIFDNTFDNTFE</sequence>
<reference evidence="1" key="1">
    <citation type="journal article" date="2021" name="Proc. Natl. Acad. Sci. U.S.A.">
        <title>A Catalog of Tens of Thousands of Viruses from Human Metagenomes Reveals Hidden Associations with Chronic Diseases.</title>
        <authorList>
            <person name="Tisza M.J."/>
            <person name="Buck C.B."/>
        </authorList>
    </citation>
    <scope>NUCLEOTIDE SEQUENCE</scope>
    <source>
        <strain evidence="1">CtEIp38</strain>
    </source>
</reference>
<accession>A0A8S5QEQ4</accession>
<dbReference type="EMBL" id="BK015638">
    <property type="protein sequence ID" value="DAE17289.1"/>
    <property type="molecule type" value="Genomic_DNA"/>
</dbReference>
<evidence type="ECO:0000313" key="1">
    <source>
        <dbReference type="EMBL" id="DAE17289.1"/>
    </source>
</evidence>
<proteinExistence type="predicted"/>
<name>A0A8S5QEQ4_9CAUD</name>